<proteinExistence type="predicted"/>
<dbReference type="InterPro" id="IPR046858">
    <property type="entry name" value="ChrB_N"/>
</dbReference>
<dbReference type="KEGG" id="dpr:Despr_1684"/>
<evidence type="ECO:0000259" key="1">
    <source>
        <dbReference type="Pfam" id="PF20229"/>
    </source>
</evidence>
<dbReference type="EMBL" id="CP002364">
    <property type="protein sequence ID" value="ADW17836.1"/>
    <property type="molecule type" value="Genomic_DNA"/>
</dbReference>
<sequence length="208" mass="24330">MFLSNSVDAIDRVLFHKRLAKRKKNLRRMETQNWLLLTYKVPPEPAKKRISLWRKLKGMGAVYLQNGVCLLPKTDDYTRRLKILENEIIEMGGDAVILEAVALDKAQENKVVARFKADRDEEYKEFLDKCKDFEAEIAKETAASHFTYAELEENDVDLKKLHSWLEKIRKLDFYGTNLAEEAQKRLADCESLLDAYAQRVFEVQDENR</sequence>
<protein>
    <submittedName>
        <fullName evidence="2">ChrB domain-containing protein</fullName>
    </submittedName>
</protein>
<gene>
    <name evidence="2" type="ordered locus">Despr_1684</name>
</gene>
<dbReference type="Proteomes" id="UP000006365">
    <property type="component" value="Chromosome"/>
</dbReference>
<organism evidence="2 3">
    <name type="scientific">Desulfobulbus propionicus (strain ATCC 33891 / DSM 2032 / VKM B-1956 / 1pr3)</name>
    <dbReference type="NCBI Taxonomy" id="577650"/>
    <lineage>
        <taxon>Bacteria</taxon>
        <taxon>Pseudomonadati</taxon>
        <taxon>Thermodesulfobacteriota</taxon>
        <taxon>Desulfobulbia</taxon>
        <taxon>Desulfobulbales</taxon>
        <taxon>Desulfobulbaceae</taxon>
        <taxon>Desulfobulbus</taxon>
    </lineage>
</organism>
<dbReference type="Pfam" id="PF20229">
    <property type="entry name" value="ChrB_N"/>
    <property type="match status" value="1"/>
</dbReference>
<evidence type="ECO:0000313" key="2">
    <source>
        <dbReference type="EMBL" id="ADW17836.1"/>
    </source>
</evidence>
<reference evidence="2 3" key="1">
    <citation type="journal article" date="2011" name="Stand. Genomic Sci.">
        <title>Complete genome sequence of Desulfobulbus propionicus type strain (1pr3).</title>
        <authorList>
            <person name="Pagani I."/>
            <person name="Lapidus A."/>
            <person name="Nolan M."/>
            <person name="Lucas S."/>
            <person name="Hammon N."/>
            <person name="Deshpande S."/>
            <person name="Cheng J.F."/>
            <person name="Chertkov O."/>
            <person name="Davenport K."/>
            <person name="Tapia R."/>
            <person name="Han C."/>
            <person name="Goodwin L."/>
            <person name="Pitluck S."/>
            <person name="Liolios K."/>
            <person name="Mavromatis K."/>
            <person name="Ivanova N."/>
            <person name="Mikhailova N."/>
            <person name="Pati A."/>
            <person name="Chen A."/>
            <person name="Palaniappan K."/>
            <person name="Land M."/>
            <person name="Hauser L."/>
            <person name="Chang Y.J."/>
            <person name="Jeffries C.D."/>
            <person name="Detter J.C."/>
            <person name="Brambilla E."/>
            <person name="Kannan K.P."/>
            <person name="Djao O.D."/>
            <person name="Rohde M."/>
            <person name="Pukall R."/>
            <person name="Spring S."/>
            <person name="Goker M."/>
            <person name="Sikorski J."/>
            <person name="Woyke T."/>
            <person name="Bristow J."/>
            <person name="Eisen J.A."/>
            <person name="Markowitz V."/>
            <person name="Hugenholtz P."/>
            <person name="Kyrpides N.C."/>
            <person name="Klenk H.P."/>
        </authorList>
    </citation>
    <scope>NUCLEOTIDE SEQUENCE [LARGE SCALE GENOMIC DNA]</scope>
    <source>
        <strain evidence="3">ATCC 33891 / DSM 2032 / 1pr3</strain>
    </source>
</reference>
<keyword evidence="3" id="KW-1185">Reference proteome</keyword>
<accession>A0A7U4DP74</accession>
<dbReference type="AlphaFoldDB" id="A0A7U4DP74"/>
<evidence type="ECO:0000313" key="3">
    <source>
        <dbReference type="Proteomes" id="UP000006365"/>
    </source>
</evidence>
<name>A0A7U4DP74_DESPD</name>
<feature type="domain" description="ChrB N-terminal" evidence="1">
    <location>
        <begin position="49"/>
        <end position="205"/>
    </location>
</feature>